<reference evidence="4" key="1">
    <citation type="submission" date="2016-10" db="EMBL/GenBank/DDBJ databases">
        <authorList>
            <person name="Varghese N."/>
            <person name="Submissions S."/>
        </authorList>
    </citation>
    <scope>NUCLEOTIDE SEQUENCE [LARGE SCALE GENOMIC DNA]</scope>
    <source>
        <strain evidence="4">XJ109</strain>
    </source>
</reference>
<dbReference type="Pfam" id="PF00144">
    <property type="entry name" value="Beta-lactamase"/>
    <property type="match status" value="1"/>
</dbReference>
<protein>
    <submittedName>
        <fullName evidence="3">CubicO group peptidase, beta-lactamase class C family</fullName>
    </submittedName>
</protein>
<dbReference type="Gene3D" id="3.40.710.10">
    <property type="entry name" value="DD-peptidase/beta-lactamase superfamily"/>
    <property type="match status" value="1"/>
</dbReference>
<dbReference type="PANTHER" id="PTHR43283">
    <property type="entry name" value="BETA-LACTAMASE-RELATED"/>
    <property type="match status" value="1"/>
</dbReference>
<evidence type="ECO:0000256" key="1">
    <source>
        <dbReference type="ARBA" id="ARBA00022801"/>
    </source>
</evidence>
<dbReference type="STRING" id="684065.SAMN05421738_108166"/>
<dbReference type="InterPro" id="IPR050789">
    <property type="entry name" value="Diverse_Enzym_Activities"/>
</dbReference>
<accession>A0A1I4XAT3</accession>
<feature type="domain" description="Beta-lactamase-related" evidence="2">
    <location>
        <begin position="1"/>
        <end position="333"/>
    </location>
</feature>
<evidence type="ECO:0000313" key="3">
    <source>
        <dbReference type="EMBL" id="SFN22603.1"/>
    </source>
</evidence>
<dbReference type="AlphaFoldDB" id="A0A1I4XAT3"/>
<dbReference type="Proteomes" id="UP000199149">
    <property type="component" value="Unassembled WGS sequence"/>
</dbReference>
<dbReference type="RefSeq" id="WP_245752106.1">
    <property type="nucleotide sequence ID" value="NZ_FOUZ01000008.1"/>
</dbReference>
<gene>
    <name evidence="3" type="ORF">SAMN05421738_108166</name>
</gene>
<proteinExistence type="predicted"/>
<dbReference type="EMBL" id="FOUZ01000008">
    <property type="protein sequence ID" value="SFN22603.1"/>
    <property type="molecule type" value="Genomic_DNA"/>
</dbReference>
<dbReference type="GO" id="GO:0016787">
    <property type="term" value="F:hydrolase activity"/>
    <property type="evidence" value="ECO:0007669"/>
    <property type="project" value="UniProtKB-KW"/>
</dbReference>
<dbReference type="PANTHER" id="PTHR43283:SF11">
    <property type="entry name" value="BETA-LACTAMASE-RELATED DOMAIN-CONTAINING PROTEIN"/>
    <property type="match status" value="1"/>
</dbReference>
<evidence type="ECO:0000259" key="2">
    <source>
        <dbReference type="Pfam" id="PF00144"/>
    </source>
</evidence>
<keyword evidence="1" id="KW-0378">Hydrolase</keyword>
<sequence>MQILIAKDGKVVYDKSFGTQDKNSSKKVKWTDLYDVASVTKVTATLPLLMLAVGENKINLEQTLGEIDAAAKNSNKSNLKIREVLAHQAGLKPWIGFYNETVNVKNARLYLDYYSRKQDAEHQIKVTDNIFVITTIKDTIYEDIYKSALGRKSYEYSDLGYYIFKKKLEQDYQKDLNQLTQDKFYQTLGMYRTAYNPKDKFELEEIIPTEYDKTYRNQLVHGFVHDQGAAMMGGIAGHAGLFSNSIDLAKLMQMYLNGGEYGDEVYLKPEIIKEFTKQQYSGNHRGAGFDKIISSLSKGPSAESFGHTGFTGTMVWADPKYNIVYIFLSNRVNVGVEPNNLSIKKVRENIRQVIYDAILP</sequence>
<evidence type="ECO:0000313" key="4">
    <source>
        <dbReference type="Proteomes" id="UP000199149"/>
    </source>
</evidence>
<dbReference type="InterPro" id="IPR001466">
    <property type="entry name" value="Beta-lactam-related"/>
</dbReference>
<name>A0A1I4XAT3_9FLAO</name>
<keyword evidence="4" id="KW-1185">Reference proteome</keyword>
<organism evidence="3 4">
    <name type="scientific">Algoriella xinjiangensis</name>
    <dbReference type="NCBI Taxonomy" id="684065"/>
    <lineage>
        <taxon>Bacteria</taxon>
        <taxon>Pseudomonadati</taxon>
        <taxon>Bacteroidota</taxon>
        <taxon>Flavobacteriia</taxon>
        <taxon>Flavobacteriales</taxon>
        <taxon>Weeksellaceae</taxon>
        <taxon>Algoriella</taxon>
    </lineage>
</organism>
<dbReference type="InterPro" id="IPR012338">
    <property type="entry name" value="Beta-lactam/transpept-like"/>
</dbReference>
<dbReference type="SUPFAM" id="SSF56601">
    <property type="entry name" value="beta-lactamase/transpeptidase-like"/>
    <property type="match status" value="1"/>
</dbReference>